<dbReference type="GO" id="GO:0003697">
    <property type="term" value="F:single-stranded DNA binding"/>
    <property type="evidence" value="ECO:0007669"/>
    <property type="project" value="UniProtKB-UniRule"/>
</dbReference>
<feature type="non-terminal residue" evidence="2">
    <location>
        <position position="1"/>
    </location>
</feature>
<dbReference type="PANTHER" id="PTHR12949">
    <property type="entry name" value="RNA POLYMERASE III DNA DIRECTED -RELATED"/>
    <property type="match status" value="1"/>
</dbReference>
<dbReference type="InterPro" id="IPR036388">
    <property type="entry name" value="WH-like_DNA-bd_sf"/>
</dbReference>
<dbReference type="AlphaFoldDB" id="A0A0X3P809"/>
<accession>A0A0X3P809</accession>
<evidence type="ECO:0000313" key="2">
    <source>
        <dbReference type="EMBL" id="JAP46027.1"/>
    </source>
</evidence>
<dbReference type="InterPro" id="IPR039748">
    <property type="entry name" value="RPC3"/>
</dbReference>
<name>A0A0X3P809_SCHSO</name>
<keyword evidence="1" id="KW-0804">Transcription</keyword>
<organism evidence="2">
    <name type="scientific">Schistocephalus solidus</name>
    <name type="common">Tapeworm</name>
    <dbReference type="NCBI Taxonomy" id="70667"/>
    <lineage>
        <taxon>Eukaryota</taxon>
        <taxon>Metazoa</taxon>
        <taxon>Spiralia</taxon>
        <taxon>Lophotrochozoa</taxon>
        <taxon>Platyhelminthes</taxon>
        <taxon>Cestoda</taxon>
        <taxon>Eucestoda</taxon>
        <taxon>Diphyllobothriidea</taxon>
        <taxon>Diphyllobothriidae</taxon>
        <taxon>Schistocephalus</taxon>
    </lineage>
</organism>
<sequence length="456" mass="50847">KDRLTVLTSLVVCRLSSTGVQYREPCGPERTYHHTMSDIFVEYFDHLLKNRFGDAAVAIVRSMHIRGSVSLKDIDRSLSGKMGQRKIAACLISLLRHRIIRFTPGDTKKYDINFEGIQMLSRIPIYCKLCLLFYGDAAGDILLPLFATGTAKASEILRAALMRSAKGSKEDYRKSELLVDTLAILTKTGLLQCVKAVCPTEVCDEEQERPSSESTTISKTELLDSLQKFVSAGGKVEKFRQNLPATKPPSLWDLVLVPNIDTLNALWRDRIIAEVAAERIDETAGDIMSRLLCVANTSNRSTHILSAACEAVSHAELIRSLKEVPAYLDSYITLLLDDPFCLLEQQPGIAGGMYICPYKKIIKHLLVRHAENIVQVLFENSGLRIFRILVAEGYLSCEAVSGLCLLYFFSSLNSSTPFSKSTSGGLRFESVDSVSLQHNIWMIDCSVRKTAHRNRM</sequence>
<gene>
    <name evidence="2" type="primary">RPC3</name>
    <name evidence="2" type="ORF">TR153612</name>
</gene>
<proteinExistence type="inferred from homology"/>
<dbReference type="PANTHER" id="PTHR12949:SF0">
    <property type="entry name" value="DNA-DIRECTED RNA POLYMERASE III SUBUNIT RPC3"/>
    <property type="match status" value="1"/>
</dbReference>
<comment type="subcellular location">
    <subcellularLocation>
        <location evidence="1">Nucleus</location>
    </subcellularLocation>
</comment>
<dbReference type="Gene3D" id="1.10.10.10">
    <property type="entry name" value="Winged helix-like DNA-binding domain superfamily/Winged helix DNA-binding domain"/>
    <property type="match status" value="2"/>
</dbReference>
<keyword evidence="1 2" id="KW-0240">DNA-directed RNA polymerase</keyword>
<comment type="similarity">
    <text evidence="1">Belongs to the eukaryotic RPC3/POLR3C RNA polymerase subunit family.</text>
</comment>
<dbReference type="GO" id="GO:0005666">
    <property type="term" value="C:RNA polymerase III complex"/>
    <property type="evidence" value="ECO:0007669"/>
    <property type="project" value="UniProtKB-UniRule"/>
</dbReference>
<keyword evidence="1" id="KW-0539">Nucleus</keyword>
<reference evidence="2" key="1">
    <citation type="submission" date="2016-01" db="EMBL/GenBank/DDBJ databases">
        <title>Reference transcriptome for the parasite Schistocephalus solidus: insights into the molecular evolution of parasitism.</title>
        <authorList>
            <person name="Hebert F.O."/>
            <person name="Grambauer S."/>
            <person name="Barber I."/>
            <person name="Landry C.R."/>
            <person name="Aubin-Horth N."/>
        </authorList>
    </citation>
    <scope>NUCLEOTIDE SEQUENCE</scope>
</reference>
<protein>
    <recommendedName>
        <fullName evidence="1">DNA-directed RNA polymerase III subunit RPC3</fullName>
        <shortName evidence="1">RNA polymerase III subunit C3</shortName>
    </recommendedName>
</protein>
<comment type="subunit">
    <text evidence="1">Component of the RNA polymerase III (Pol III) complex consisting of 17 subunits.</text>
</comment>
<comment type="function">
    <text evidence="1">DNA-dependent RNA polymerase catalyzes the transcription of DNA into RNA using the four ribonucleoside triphosphates as substrates. Specific core component of RNA polymerase III which synthesizes small RNAs, such as 5S rRNA and tRNAs.</text>
</comment>
<dbReference type="EMBL" id="GEEE01017198">
    <property type="protein sequence ID" value="JAP46027.1"/>
    <property type="molecule type" value="Transcribed_RNA"/>
</dbReference>
<evidence type="ECO:0000256" key="1">
    <source>
        <dbReference type="RuleBase" id="RU367076"/>
    </source>
</evidence>